<dbReference type="EMBL" id="JASNQZ010000015">
    <property type="protein sequence ID" value="KAL0947407.1"/>
    <property type="molecule type" value="Genomic_DNA"/>
</dbReference>
<gene>
    <name evidence="2" type="ORF">HGRIS_013520</name>
</gene>
<protein>
    <submittedName>
        <fullName evidence="2">Uncharacterized protein</fullName>
    </submittedName>
</protein>
<comment type="caution">
    <text evidence="2">The sequence shown here is derived from an EMBL/GenBank/DDBJ whole genome shotgun (WGS) entry which is preliminary data.</text>
</comment>
<organism evidence="2 3">
    <name type="scientific">Hohenbuehelia grisea</name>
    <dbReference type="NCBI Taxonomy" id="104357"/>
    <lineage>
        <taxon>Eukaryota</taxon>
        <taxon>Fungi</taxon>
        <taxon>Dikarya</taxon>
        <taxon>Basidiomycota</taxon>
        <taxon>Agaricomycotina</taxon>
        <taxon>Agaricomycetes</taxon>
        <taxon>Agaricomycetidae</taxon>
        <taxon>Agaricales</taxon>
        <taxon>Pleurotineae</taxon>
        <taxon>Pleurotaceae</taxon>
        <taxon>Hohenbuehelia</taxon>
    </lineage>
</organism>
<evidence type="ECO:0000313" key="3">
    <source>
        <dbReference type="Proteomes" id="UP001556367"/>
    </source>
</evidence>
<name>A0ABR3IVS8_9AGAR</name>
<accession>A0ABR3IVS8</accession>
<reference evidence="3" key="1">
    <citation type="submission" date="2024-06" db="EMBL/GenBank/DDBJ databases">
        <title>Multi-omics analyses provide insights into the biosynthesis of the anticancer antibiotic pleurotin in Hohenbuehelia grisea.</title>
        <authorList>
            <person name="Weaver J.A."/>
            <person name="Alberti F."/>
        </authorList>
    </citation>
    <scope>NUCLEOTIDE SEQUENCE [LARGE SCALE GENOMIC DNA]</scope>
    <source>
        <strain evidence="3">T-177</strain>
    </source>
</reference>
<proteinExistence type="predicted"/>
<keyword evidence="3" id="KW-1185">Reference proteome</keyword>
<evidence type="ECO:0000256" key="1">
    <source>
        <dbReference type="SAM" id="MobiDB-lite"/>
    </source>
</evidence>
<dbReference type="Proteomes" id="UP001556367">
    <property type="component" value="Unassembled WGS sequence"/>
</dbReference>
<feature type="region of interest" description="Disordered" evidence="1">
    <location>
        <begin position="125"/>
        <end position="145"/>
    </location>
</feature>
<sequence length="264" mass="29567">MATEVEGHVDDNDSRRLENRLVPPIGTMFFGIERFTVADRVLMCFTTNSANNGSVNPDRFDYTLTWDVTMYKYAVNGDPTSPNFVSNNGEIYVIMVHRGAIECRDTIPGMRFRFSIGPRPVGGNSRPVIPLTQLPRTGSGTRDDKSMNYDINYSQTFDMLNNNGNSQIAFDARYFESFNRIETIQTGRVPATTVEFGIEADTAAEVTTIPPYKVHPIHGLSIFTNQQPATWPVTFNFVHDSWSPSPGGWVPPRAEALRLVALDF</sequence>
<evidence type="ECO:0000313" key="2">
    <source>
        <dbReference type="EMBL" id="KAL0947407.1"/>
    </source>
</evidence>